<dbReference type="InterPro" id="IPR011012">
    <property type="entry name" value="Longin-like_dom_sf"/>
</dbReference>
<comment type="subunit">
    <text evidence="10">Adaptor protein complex 1 (AP-1) is a heterotetramer composed of two large adaptins (gamma-type subunit and beta-type subunit), a medium adaptin (mu-type subunit) and a small adaptin (sigma-type subunit).</text>
</comment>
<evidence type="ECO:0000256" key="10">
    <source>
        <dbReference type="ARBA" id="ARBA00066271"/>
    </source>
</evidence>
<dbReference type="Gene3D" id="3.30.450.60">
    <property type="match status" value="1"/>
</dbReference>
<name>A0AAV7FD36_ARIFI</name>
<evidence type="ECO:0000256" key="5">
    <source>
        <dbReference type="ARBA" id="ARBA00022927"/>
    </source>
</evidence>
<comment type="subcellular location">
    <subcellularLocation>
        <location evidence="1">Cytoplasmic vesicle</location>
        <location evidence="1">Clathrin-coated vesicle membrane</location>
        <topology evidence="1">Peripheral membrane protein</topology>
        <orientation evidence="1">Cytoplasmic side</orientation>
    </subcellularLocation>
    <subcellularLocation>
        <location evidence="2">Golgi apparatus</location>
    </subcellularLocation>
</comment>
<evidence type="ECO:0000256" key="11">
    <source>
        <dbReference type="ARBA" id="ARBA00082295"/>
    </source>
</evidence>
<evidence type="ECO:0000259" key="15">
    <source>
        <dbReference type="Pfam" id="PF24769"/>
    </source>
</evidence>
<evidence type="ECO:0000256" key="8">
    <source>
        <dbReference type="ARBA" id="ARBA00023329"/>
    </source>
</evidence>
<keyword evidence="17" id="KW-1185">Reference proteome</keyword>
<evidence type="ECO:0000256" key="1">
    <source>
        <dbReference type="ARBA" id="ARBA00004145"/>
    </source>
</evidence>
<keyword evidence="4" id="KW-0813">Transport</keyword>
<accession>A0AAV7FD36</accession>
<dbReference type="Pfam" id="PF12776">
    <property type="entry name" value="Myb_DNA-bind_3"/>
    <property type="match status" value="1"/>
</dbReference>
<dbReference type="GO" id="GO:0016482">
    <property type="term" value="P:cytosolic transport"/>
    <property type="evidence" value="ECO:0007669"/>
    <property type="project" value="UniProtKB-ARBA"/>
</dbReference>
<evidence type="ECO:0000256" key="6">
    <source>
        <dbReference type="ARBA" id="ARBA00023034"/>
    </source>
</evidence>
<evidence type="ECO:0000259" key="14">
    <source>
        <dbReference type="Pfam" id="PF12776"/>
    </source>
</evidence>
<dbReference type="InterPro" id="IPR024752">
    <property type="entry name" value="Myb/SANT-like_dom"/>
</dbReference>
<dbReference type="InterPro" id="IPR044733">
    <property type="entry name" value="AP1_sigma"/>
</dbReference>
<dbReference type="PROSITE" id="PS00989">
    <property type="entry name" value="CLAT_ADAPTOR_S"/>
    <property type="match status" value="1"/>
</dbReference>
<keyword evidence="5" id="KW-0653">Protein transport</keyword>
<dbReference type="InterPro" id="IPR056253">
    <property type="entry name" value="At2g29880-like_C"/>
</dbReference>
<dbReference type="EMBL" id="JAINDJ010000002">
    <property type="protein sequence ID" value="KAG9459090.1"/>
    <property type="molecule type" value="Genomic_DNA"/>
</dbReference>
<dbReference type="Proteomes" id="UP000825729">
    <property type="component" value="Unassembled WGS sequence"/>
</dbReference>
<comment type="similarity">
    <text evidence="3">Belongs to the adaptor complexes small subunit family.</text>
</comment>
<evidence type="ECO:0000256" key="2">
    <source>
        <dbReference type="ARBA" id="ARBA00004555"/>
    </source>
</evidence>
<dbReference type="Pfam" id="PF24769">
    <property type="entry name" value="At2g29880_C"/>
    <property type="match status" value="1"/>
</dbReference>
<gene>
    <name evidence="16" type="ORF">H6P81_003598</name>
</gene>
<protein>
    <recommendedName>
        <fullName evidence="11">Adaptor AP-1 19 kDa protein</fullName>
    </recommendedName>
</protein>
<feature type="domain" description="At2g29880-like C-terminal" evidence="15">
    <location>
        <begin position="444"/>
        <end position="485"/>
    </location>
</feature>
<comment type="function">
    <text evidence="9">Subunit of clathrin-associated adaptor protein complex 1 that plays a role in protein sorting at the trans-Golgi network and early endosomes (TGN/EE). The AP complexes mediate the recruitment of clathrin to membranes and the recognition of sorting signals within the cytosolic tails of transmembrane cargo molecules.</text>
</comment>
<reference evidence="16 17" key="1">
    <citation type="submission" date="2021-07" db="EMBL/GenBank/DDBJ databases">
        <title>The Aristolochia fimbriata genome: insights into angiosperm evolution, floral development and chemical biosynthesis.</title>
        <authorList>
            <person name="Jiao Y."/>
        </authorList>
    </citation>
    <scope>NUCLEOTIDE SEQUENCE [LARGE SCALE GENOMIC DNA]</scope>
    <source>
        <strain evidence="16">IBCAS-2021</strain>
        <tissue evidence="16">Leaf</tissue>
    </source>
</reference>
<dbReference type="GO" id="GO:0005829">
    <property type="term" value="C:cytosol"/>
    <property type="evidence" value="ECO:0007669"/>
    <property type="project" value="GOC"/>
</dbReference>
<evidence type="ECO:0000256" key="12">
    <source>
        <dbReference type="SAM" id="MobiDB-lite"/>
    </source>
</evidence>
<keyword evidence="7" id="KW-0472">Membrane</keyword>
<dbReference type="InterPro" id="IPR016635">
    <property type="entry name" value="AP_complex_ssu"/>
</dbReference>
<evidence type="ECO:0000313" key="17">
    <source>
        <dbReference type="Proteomes" id="UP000825729"/>
    </source>
</evidence>
<feature type="domain" description="AP complex mu/sigma subunit" evidence="13">
    <location>
        <begin position="1"/>
        <end position="140"/>
    </location>
</feature>
<dbReference type="SUPFAM" id="SSF64356">
    <property type="entry name" value="SNARE-like"/>
    <property type="match status" value="1"/>
</dbReference>
<dbReference type="Pfam" id="PF01217">
    <property type="entry name" value="Clat_adaptor_s"/>
    <property type="match status" value="1"/>
</dbReference>
<dbReference type="InterPro" id="IPR000804">
    <property type="entry name" value="Clathrin_sm-chain_CS"/>
</dbReference>
<feature type="region of interest" description="Disordered" evidence="12">
    <location>
        <begin position="188"/>
        <end position="207"/>
    </location>
</feature>
<dbReference type="PANTHER" id="PTHR11753">
    <property type="entry name" value="ADAPTOR COMPLEXES SMALL SUBUNIT FAMILY"/>
    <property type="match status" value="1"/>
</dbReference>
<evidence type="ECO:0000256" key="3">
    <source>
        <dbReference type="ARBA" id="ARBA00006972"/>
    </source>
</evidence>
<dbReference type="FunFam" id="3.30.450.60:FF:000007">
    <property type="entry name" value="AP complex subunit sigma"/>
    <property type="match status" value="1"/>
</dbReference>
<dbReference type="AlphaFoldDB" id="A0AAV7FD36"/>
<evidence type="ECO:0000313" key="16">
    <source>
        <dbReference type="EMBL" id="KAG9459090.1"/>
    </source>
</evidence>
<dbReference type="GO" id="GO:0006886">
    <property type="term" value="P:intracellular protein transport"/>
    <property type="evidence" value="ECO:0007669"/>
    <property type="project" value="InterPro"/>
</dbReference>
<evidence type="ECO:0000256" key="4">
    <source>
        <dbReference type="ARBA" id="ARBA00022448"/>
    </source>
</evidence>
<evidence type="ECO:0000259" key="13">
    <source>
        <dbReference type="Pfam" id="PF01217"/>
    </source>
</evidence>
<proteinExistence type="inferred from homology"/>
<feature type="domain" description="Myb/SANT-like" evidence="14">
    <location>
        <begin position="207"/>
        <end position="302"/>
    </location>
</feature>
<dbReference type="CDD" id="cd14831">
    <property type="entry name" value="AP1_sigma"/>
    <property type="match status" value="1"/>
</dbReference>
<evidence type="ECO:0000256" key="7">
    <source>
        <dbReference type="ARBA" id="ARBA00023136"/>
    </source>
</evidence>
<comment type="caution">
    <text evidence="16">The sequence shown here is derived from an EMBL/GenBank/DDBJ whole genome shotgun (WGS) entry which is preliminary data.</text>
</comment>
<dbReference type="InterPro" id="IPR022775">
    <property type="entry name" value="AP_mu_sigma_su"/>
</dbReference>
<dbReference type="GO" id="GO:0030121">
    <property type="term" value="C:AP-1 adaptor complex"/>
    <property type="evidence" value="ECO:0007669"/>
    <property type="project" value="InterPro"/>
</dbReference>
<sequence length="492" mass="55961">MIHFVLLLSRQGKVRLTKWYSPYAQKERSKVIRELSGVILTRGPKLCNFVEWRGYKVVYKRYASLYFCMCIDPDDNELEILEIIHHFVEILDRYFGSVCELDLIFNFHKAYYILDELLIAGELQESSKKTVARLIAAQDSLVEAAKEEASSISTIIAQATKLLCAFGGSTIRDSGMLTVVPKVEKGKRKAIEEDDPSSKRAKGPYETWSSNEDDVILELLAEEAQKGNKMADGQWRRGIWTRVLKEFTERTGTVKTKENVVNRQKTWRKVYQRVNALLATEGFAWDPASKKLEVEENAWKDYITKYKDAYTFRHHGCRNYELLQIVVGKNIGSRNSSITAGSRVLDEAKHILDAEAQDFPEAVDEQIELGSFMETSGHDTGPEASVHEGTSGESKERGQAPAPRRRHRARSLGDRDAAILSAISEISNAIRDLVGNRKEADNWYEALMEVPDLDSDLSNRAVLLLDTVDKKVAFCKKVPEERKKFLEWLAQQ</sequence>
<feature type="region of interest" description="Disordered" evidence="12">
    <location>
        <begin position="373"/>
        <end position="412"/>
    </location>
</feature>
<dbReference type="GO" id="GO:0035615">
    <property type="term" value="F:clathrin adaptor activity"/>
    <property type="evidence" value="ECO:0007669"/>
    <property type="project" value="InterPro"/>
</dbReference>
<keyword evidence="6" id="KW-0333">Golgi apparatus</keyword>
<organism evidence="16 17">
    <name type="scientific">Aristolochia fimbriata</name>
    <name type="common">White veined hardy Dutchman's pipe vine</name>
    <dbReference type="NCBI Taxonomy" id="158543"/>
    <lineage>
        <taxon>Eukaryota</taxon>
        <taxon>Viridiplantae</taxon>
        <taxon>Streptophyta</taxon>
        <taxon>Embryophyta</taxon>
        <taxon>Tracheophyta</taxon>
        <taxon>Spermatophyta</taxon>
        <taxon>Magnoliopsida</taxon>
        <taxon>Magnoliidae</taxon>
        <taxon>Piperales</taxon>
        <taxon>Aristolochiaceae</taxon>
        <taxon>Aristolochia</taxon>
    </lineage>
</organism>
<evidence type="ECO:0000256" key="9">
    <source>
        <dbReference type="ARBA" id="ARBA00058887"/>
    </source>
</evidence>
<keyword evidence="8" id="KW-0968">Cytoplasmic vesicle</keyword>